<organism evidence="1 2">
    <name type="scientific">Candidatus Nomurabacteria bacterium GW2011_GWA1_37_20</name>
    <dbReference type="NCBI Taxonomy" id="1618729"/>
    <lineage>
        <taxon>Bacteria</taxon>
        <taxon>Candidatus Nomuraibacteriota</taxon>
    </lineage>
</organism>
<evidence type="ECO:0000313" key="2">
    <source>
        <dbReference type="Proteomes" id="UP000034701"/>
    </source>
</evidence>
<protein>
    <submittedName>
        <fullName evidence="1">Uncharacterized protein</fullName>
    </submittedName>
</protein>
<dbReference type="EMBL" id="LBTA01000046">
    <property type="protein sequence ID" value="KKQ30725.1"/>
    <property type="molecule type" value="Genomic_DNA"/>
</dbReference>
<dbReference type="Proteomes" id="UP000034701">
    <property type="component" value="Unassembled WGS sequence"/>
</dbReference>
<gene>
    <name evidence="1" type="ORF">US45_C0046G0004</name>
</gene>
<reference evidence="1 2" key="1">
    <citation type="journal article" date="2015" name="Nature">
        <title>rRNA introns, odd ribosomes, and small enigmatic genomes across a large radiation of phyla.</title>
        <authorList>
            <person name="Brown C.T."/>
            <person name="Hug L.A."/>
            <person name="Thomas B.C."/>
            <person name="Sharon I."/>
            <person name="Castelle C.J."/>
            <person name="Singh A."/>
            <person name="Wilkins M.J."/>
            <person name="Williams K.H."/>
            <person name="Banfield J.F."/>
        </authorList>
    </citation>
    <scope>NUCLEOTIDE SEQUENCE [LARGE SCALE GENOMIC DNA]</scope>
</reference>
<evidence type="ECO:0000313" key="1">
    <source>
        <dbReference type="EMBL" id="KKQ30725.1"/>
    </source>
</evidence>
<dbReference type="AlphaFoldDB" id="A0A0G0GWV5"/>
<comment type="caution">
    <text evidence="1">The sequence shown here is derived from an EMBL/GenBank/DDBJ whole genome shotgun (WGS) entry which is preliminary data.</text>
</comment>
<sequence>MVTHVTRQGIRDHTGHMYHTAGLGEFVAGFKKIIEDGRLRSALGVYLMEKEKEKAIARFLELDRVETKVKALENLQNIVSDNRMEGDGGYVDKSAVHFATEEVADTYYGSEKGNEIFFALPWLHIASQYHFSGQLNSNRGGYWNDQWVWANEEKGIDVNVGLTFIPENTPVNSETGSKYELDSEKKPIINQEYVHGMERLISWGGFEKFLEDVRNVSGELRYPETYLTTSNPNTRNLFMAFERQLADDLGIKDKKLLAVIFDYRCISNLGSYKDDSIRIGSEIEGVLRSHGVLYVESKDPISSKKYWENYFSQHEDKRPRRIIYYQGSDPTEAFVEWRERNGINTRYKKSDDPELGFSGSRVGRESTEALAGRDRFTVLATKVIEDFYSQKEQEKQV</sequence>
<proteinExistence type="predicted"/>
<name>A0A0G0GWV5_9BACT</name>
<accession>A0A0G0GWV5</accession>